<sequence>MPDLHKLIYHVSDALSKRQEPPGEEELRKLANAHAGVLSLTESEPYTPEQVEEAIRKIRTSFDTRMGLGAIFEAEDYRPWLNLRRGSIDPYYWRRYDNLLRARLFPPLVVGRLDQVTDKILDHLEDPTKDGRWARRGLVVGHVQSGKTANYTGLICKAADAGYKVIIVLAGLLNSLRNQTQERIDSDFMGWSTKLKRFIGAAQFGQERKPACFTTSVEDFRKATANALALDLGALREPVVLVLKKNTATLRNVHDWLSNNNRYNLKDFPMLLIDDEADHASINTNKEDDDPTAINLAIRNLLAIFPRSSFVGYTATPFANIFIDPDSEVEMTQGDAYKDLFPRDFILSLDAPTNYVGANEIFLEDATLDCVREVEDHVDILPLSHKIEFRPETLPGSLHRAIDGFIIAKAIRLLRGQTGRHHSMMINVSRFTDVQNLLKVLVHDRLKERRQAINNYAGLPNRQALDNSILREIHAVWEDDYSGAGFTWAQVQSHLKASVDPIEVISINRSSTDSLDYSETNYPDGRSVIAVGGLGLSRGLTLEGLLVSYFLRNSIMYDTLMQMGRWFGYRDGYADLCRIYMTAETASWYAHIAEAIEELREDFKTMEKAKLTPLEFGLRVRSHPAALIVTARNKMRAAREVPVKIALEGRLAETSVILANPETIAENRSVLETVVTQASAATQAEETELGWVWKGIPSAIIKTALENYRNHPECILTTKEPLLDYIRWIEGTGQKTFDLLLRSQNGCGGPLEIGGMKISPVERTIAEFSQTRIAFTKRRVASRGDERAGLSKAEIAGIADEYAQAKKGGNVPDREYRRFRQSAGRPPLMMIHFADLKSPQGTDLLKAAPAFGIGFPGDPGSKRRAEKLVQYQVNVVWMRQHVLLSEDEEVDAE</sequence>
<dbReference type="Pfam" id="PF10593">
    <property type="entry name" value="Z1"/>
    <property type="match status" value="1"/>
</dbReference>
<dbReference type="InterPro" id="IPR018310">
    <property type="entry name" value="Put_endonuclease_Z1-dom"/>
</dbReference>
<evidence type="ECO:0000313" key="2">
    <source>
        <dbReference type="EMBL" id="SUS07218.1"/>
    </source>
</evidence>
<organism evidence="2">
    <name type="scientific">metagenome</name>
    <dbReference type="NCBI Taxonomy" id="256318"/>
    <lineage>
        <taxon>unclassified sequences</taxon>
        <taxon>metagenomes</taxon>
    </lineage>
</organism>
<reference evidence="2" key="1">
    <citation type="submission" date="2018-07" db="EMBL/GenBank/DDBJ databases">
        <authorList>
            <person name="Quirk P.G."/>
            <person name="Krulwich T.A."/>
        </authorList>
    </citation>
    <scope>NUCLEOTIDE SEQUENCE</scope>
</reference>
<dbReference type="AlphaFoldDB" id="A0A380TGE0"/>
<gene>
    <name evidence="2" type="ORF">DF3PB_40015</name>
</gene>
<protein>
    <recommendedName>
        <fullName evidence="1">Putative endonuclease Z1 domain-containing protein</fullName>
    </recommendedName>
</protein>
<dbReference type="InterPro" id="IPR027417">
    <property type="entry name" value="P-loop_NTPase"/>
</dbReference>
<feature type="domain" description="Putative endonuclease Z1" evidence="1">
    <location>
        <begin position="397"/>
        <end position="626"/>
    </location>
</feature>
<dbReference type="EMBL" id="UIDG01000334">
    <property type="protein sequence ID" value="SUS07218.1"/>
    <property type="molecule type" value="Genomic_DNA"/>
</dbReference>
<dbReference type="Gene3D" id="3.40.50.300">
    <property type="entry name" value="P-loop containing nucleotide triphosphate hydrolases"/>
    <property type="match status" value="1"/>
</dbReference>
<evidence type="ECO:0000259" key="1">
    <source>
        <dbReference type="Pfam" id="PF10593"/>
    </source>
</evidence>
<dbReference type="SUPFAM" id="SSF52540">
    <property type="entry name" value="P-loop containing nucleoside triphosphate hydrolases"/>
    <property type="match status" value="1"/>
</dbReference>
<name>A0A380TGE0_9ZZZZ</name>
<accession>A0A380TGE0</accession>
<proteinExistence type="predicted"/>